<keyword evidence="3" id="KW-1185">Reference proteome</keyword>
<organism evidence="2 3">
    <name type="scientific">Paxillus rubicundulus Ve08.2h10</name>
    <dbReference type="NCBI Taxonomy" id="930991"/>
    <lineage>
        <taxon>Eukaryota</taxon>
        <taxon>Fungi</taxon>
        <taxon>Dikarya</taxon>
        <taxon>Basidiomycota</taxon>
        <taxon>Agaricomycotina</taxon>
        <taxon>Agaricomycetes</taxon>
        <taxon>Agaricomycetidae</taxon>
        <taxon>Boletales</taxon>
        <taxon>Paxilineae</taxon>
        <taxon>Paxillaceae</taxon>
        <taxon>Paxillus</taxon>
    </lineage>
</organism>
<dbReference type="AlphaFoldDB" id="A0A0D0EBA7"/>
<name>A0A0D0EBA7_9AGAM</name>
<reference evidence="2 3" key="1">
    <citation type="submission" date="2014-04" db="EMBL/GenBank/DDBJ databases">
        <authorList>
            <consortium name="DOE Joint Genome Institute"/>
            <person name="Kuo A."/>
            <person name="Kohler A."/>
            <person name="Jargeat P."/>
            <person name="Nagy L.G."/>
            <person name="Floudas D."/>
            <person name="Copeland A."/>
            <person name="Barry K.W."/>
            <person name="Cichocki N."/>
            <person name="Veneault-Fourrey C."/>
            <person name="LaButti K."/>
            <person name="Lindquist E.A."/>
            <person name="Lipzen A."/>
            <person name="Lundell T."/>
            <person name="Morin E."/>
            <person name="Murat C."/>
            <person name="Sun H."/>
            <person name="Tunlid A."/>
            <person name="Henrissat B."/>
            <person name="Grigoriev I.V."/>
            <person name="Hibbett D.S."/>
            <person name="Martin F."/>
            <person name="Nordberg H.P."/>
            <person name="Cantor M.N."/>
            <person name="Hua S.X."/>
        </authorList>
    </citation>
    <scope>NUCLEOTIDE SEQUENCE [LARGE SCALE GENOMIC DNA]</scope>
    <source>
        <strain evidence="2 3">Ve08.2h10</strain>
    </source>
</reference>
<dbReference type="EMBL" id="KN824943">
    <property type="protein sequence ID" value="KIK97290.1"/>
    <property type="molecule type" value="Genomic_DNA"/>
</dbReference>
<sequence>MNWDTPSTSSNCRGSFSRSSLVAQMISPSPLSNLTPSHWQFTASRYFISGGTSRWELIVLTFSTRIHPSFETGHQYPTKVVVLGQTKGNILFQINTAHYKRTLTSVASLKCRADISRSPRAQHLGSPPTAPSRGNVPKVRFPGSAPKLGLVETSPWPRSVDASPQGDRPLSILNITASDPSATLQGDISEVPQKDDPLDGKEEFFKFVEAVWSDLQTGDTKENFVRS</sequence>
<proteinExistence type="predicted"/>
<feature type="region of interest" description="Disordered" evidence="1">
    <location>
        <begin position="117"/>
        <end position="172"/>
    </location>
</feature>
<dbReference type="InParanoid" id="A0A0D0EBA7"/>
<protein>
    <submittedName>
        <fullName evidence="2">Uncharacterized protein</fullName>
    </submittedName>
</protein>
<evidence type="ECO:0000313" key="2">
    <source>
        <dbReference type="EMBL" id="KIK97290.1"/>
    </source>
</evidence>
<accession>A0A0D0EBA7</accession>
<dbReference type="HOGENOM" id="CLU_1220030_0_0_1"/>
<reference evidence="3" key="2">
    <citation type="submission" date="2015-01" db="EMBL/GenBank/DDBJ databases">
        <title>Evolutionary Origins and Diversification of the Mycorrhizal Mutualists.</title>
        <authorList>
            <consortium name="DOE Joint Genome Institute"/>
            <consortium name="Mycorrhizal Genomics Consortium"/>
            <person name="Kohler A."/>
            <person name="Kuo A."/>
            <person name="Nagy L.G."/>
            <person name="Floudas D."/>
            <person name="Copeland A."/>
            <person name="Barry K.W."/>
            <person name="Cichocki N."/>
            <person name="Veneault-Fourrey C."/>
            <person name="LaButti K."/>
            <person name="Lindquist E.A."/>
            <person name="Lipzen A."/>
            <person name="Lundell T."/>
            <person name="Morin E."/>
            <person name="Murat C."/>
            <person name="Riley R."/>
            <person name="Ohm R."/>
            <person name="Sun H."/>
            <person name="Tunlid A."/>
            <person name="Henrissat B."/>
            <person name="Grigoriev I.V."/>
            <person name="Hibbett D.S."/>
            <person name="Martin F."/>
        </authorList>
    </citation>
    <scope>NUCLEOTIDE SEQUENCE [LARGE SCALE GENOMIC DNA]</scope>
    <source>
        <strain evidence="3">Ve08.2h10</strain>
    </source>
</reference>
<evidence type="ECO:0000313" key="3">
    <source>
        <dbReference type="Proteomes" id="UP000054538"/>
    </source>
</evidence>
<gene>
    <name evidence="2" type="ORF">PAXRUDRAFT_239366</name>
</gene>
<dbReference type="Proteomes" id="UP000054538">
    <property type="component" value="Unassembled WGS sequence"/>
</dbReference>
<evidence type="ECO:0000256" key="1">
    <source>
        <dbReference type="SAM" id="MobiDB-lite"/>
    </source>
</evidence>